<reference evidence="1 2" key="1">
    <citation type="journal article" date="2019" name="Sci. Rep.">
        <title>Orb-weaving spider Araneus ventricosus genome elucidates the spidroin gene catalogue.</title>
        <authorList>
            <person name="Kono N."/>
            <person name="Nakamura H."/>
            <person name="Ohtoshi R."/>
            <person name="Moran D.A.P."/>
            <person name="Shinohara A."/>
            <person name="Yoshida Y."/>
            <person name="Fujiwara M."/>
            <person name="Mori M."/>
            <person name="Tomita M."/>
            <person name="Arakawa K."/>
        </authorList>
    </citation>
    <scope>NUCLEOTIDE SEQUENCE [LARGE SCALE GENOMIC DNA]</scope>
</reference>
<dbReference type="Proteomes" id="UP000499080">
    <property type="component" value="Unassembled WGS sequence"/>
</dbReference>
<proteinExistence type="predicted"/>
<comment type="caution">
    <text evidence="1">The sequence shown here is derived from an EMBL/GenBank/DDBJ whole genome shotgun (WGS) entry which is preliminary data.</text>
</comment>
<accession>A0A4Y2K963</accession>
<sequence>MFREPSGNFRLRGRRDLCSKSYSSEDLSGISATLWVKTLPIGVLRKFGAGRILTKEFLRAGLLYKDIVGEFDDTDLTAAGKNSGLKQLGERVKNGKTFDTCRILHIDLGTQPRLLISGTTIRMSLLKAKDEFTPLVKIGAYRLQDENRSLFIRKCDMSSPIVVGHKKALEQSLIQMPFTRIETKIFTLSCGLKSVIILNAVNGILPSRKITGLMSNAPFNGDFKKNPFNLKNYNLSYISLSENGVQISITSYTPSCKNDLFARNYLSLFRDLAQHNTNVTLEEYKDNTCFYAFDLTQDFSASGPFVNVARSGVISIHLKFHEDLPETVTLLVYMEIQSLIEIDKSRNIFTRVALIIMAKIF</sequence>
<evidence type="ECO:0000313" key="1">
    <source>
        <dbReference type="EMBL" id="GBM98255.1"/>
    </source>
</evidence>
<keyword evidence="2" id="KW-1185">Reference proteome</keyword>
<dbReference type="EMBL" id="BGPR01004308">
    <property type="protein sequence ID" value="GBM98255.1"/>
    <property type="molecule type" value="Genomic_DNA"/>
</dbReference>
<name>A0A4Y2K963_ARAVE</name>
<protein>
    <submittedName>
        <fullName evidence="1">Uncharacterized protein</fullName>
    </submittedName>
</protein>
<dbReference type="AlphaFoldDB" id="A0A4Y2K963"/>
<evidence type="ECO:0000313" key="2">
    <source>
        <dbReference type="Proteomes" id="UP000499080"/>
    </source>
</evidence>
<gene>
    <name evidence="1" type="ORF">AVEN_168782_1</name>
</gene>
<organism evidence="1 2">
    <name type="scientific">Araneus ventricosus</name>
    <name type="common">Orbweaver spider</name>
    <name type="synonym">Epeira ventricosa</name>
    <dbReference type="NCBI Taxonomy" id="182803"/>
    <lineage>
        <taxon>Eukaryota</taxon>
        <taxon>Metazoa</taxon>
        <taxon>Ecdysozoa</taxon>
        <taxon>Arthropoda</taxon>
        <taxon>Chelicerata</taxon>
        <taxon>Arachnida</taxon>
        <taxon>Araneae</taxon>
        <taxon>Araneomorphae</taxon>
        <taxon>Entelegynae</taxon>
        <taxon>Araneoidea</taxon>
        <taxon>Araneidae</taxon>
        <taxon>Araneus</taxon>
    </lineage>
</organism>